<evidence type="ECO:0000313" key="2">
    <source>
        <dbReference type="Proteomes" id="UP000321570"/>
    </source>
</evidence>
<proteinExistence type="predicted"/>
<protein>
    <submittedName>
        <fullName evidence="1">Uncharacterized protein</fullName>
    </submittedName>
</protein>
<gene>
    <name evidence="1" type="ORF">WMSIL1_LOCUS10917</name>
</gene>
<organism evidence="1 2">
    <name type="scientific">Hymenolepis diminuta</name>
    <name type="common">Rat tapeworm</name>
    <dbReference type="NCBI Taxonomy" id="6216"/>
    <lineage>
        <taxon>Eukaryota</taxon>
        <taxon>Metazoa</taxon>
        <taxon>Spiralia</taxon>
        <taxon>Lophotrochozoa</taxon>
        <taxon>Platyhelminthes</taxon>
        <taxon>Cestoda</taxon>
        <taxon>Eucestoda</taxon>
        <taxon>Cyclophyllidea</taxon>
        <taxon>Hymenolepididae</taxon>
        <taxon>Hymenolepis</taxon>
    </lineage>
</organism>
<sequence length="73" mass="8109">DEHNLSAEVKALLAKFEGSKYVDSSITPKSSVPSSHSIKSFVSVEILDHQLLKMSLKMFRSSFLILNQANSLE</sequence>
<dbReference type="Proteomes" id="UP000321570">
    <property type="component" value="Unassembled WGS sequence"/>
</dbReference>
<dbReference type="AlphaFoldDB" id="A0A564YYQ3"/>
<evidence type="ECO:0000313" key="1">
    <source>
        <dbReference type="EMBL" id="VUZ52362.1"/>
    </source>
</evidence>
<accession>A0A564YYQ3</accession>
<dbReference type="EMBL" id="CABIJS010000488">
    <property type="protein sequence ID" value="VUZ52362.1"/>
    <property type="molecule type" value="Genomic_DNA"/>
</dbReference>
<keyword evidence="2" id="KW-1185">Reference proteome</keyword>
<feature type="non-terminal residue" evidence="1">
    <location>
        <position position="1"/>
    </location>
</feature>
<name>A0A564YYQ3_HYMDI</name>
<reference evidence="1 2" key="1">
    <citation type="submission" date="2019-07" db="EMBL/GenBank/DDBJ databases">
        <authorList>
            <person name="Jastrzebski P J."/>
            <person name="Paukszto L."/>
            <person name="Jastrzebski P J."/>
        </authorList>
    </citation>
    <scope>NUCLEOTIDE SEQUENCE [LARGE SCALE GENOMIC DNA]</scope>
    <source>
        <strain evidence="1 2">WMS-il1</strain>
    </source>
</reference>